<name>A0A6L6X6L7_9ACTN</name>
<dbReference type="EMBL" id="WPNZ01000024">
    <property type="protein sequence ID" value="MVO89448.1"/>
    <property type="molecule type" value="Genomic_DNA"/>
</dbReference>
<dbReference type="RefSeq" id="WP_157168693.1">
    <property type="nucleotide sequence ID" value="NZ_WPNZ01000024.1"/>
</dbReference>
<proteinExistence type="predicted"/>
<keyword evidence="1" id="KW-1133">Transmembrane helix</keyword>
<dbReference type="AlphaFoldDB" id="A0A6L6X6L7"/>
<evidence type="ECO:0000313" key="2">
    <source>
        <dbReference type="EMBL" id="MVO89448.1"/>
    </source>
</evidence>
<dbReference type="Proteomes" id="UP000483802">
    <property type="component" value="Unassembled WGS sequence"/>
</dbReference>
<comment type="caution">
    <text evidence="2">The sequence shown here is derived from an EMBL/GenBank/DDBJ whole genome shotgun (WGS) entry which is preliminary data.</text>
</comment>
<keyword evidence="1" id="KW-0812">Transmembrane</keyword>
<gene>
    <name evidence="2" type="ORF">GPA10_33030</name>
</gene>
<keyword evidence="1" id="KW-0472">Membrane</keyword>
<feature type="transmembrane region" description="Helical" evidence="1">
    <location>
        <begin position="262"/>
        <end position="282"/>
    </location>
</feature>
<evidence type="ECO:0000256" key="1">
    <source>
        <dbReference type="SAM" id="Phobius"/>
    </source>
</evidence>
<feature type="transmembrane region" description="Helical" evidence="1">
    <location>
        <begin position="12"/>
        <end position="30"/>
    </location>
</feature>
<organism evidence="2 3">
    <name type="scientific">Streptomyces typhae</name>
    <dbReference type="NCBI Taxonomy" id="2681492"/>
    <lineage>
        <taxon>Bacteria</taxon>
        <taxon>Bacillati</taxon>
        <taxon>Actinomycetota</taxon>
        <taxon>Actinomycetes</taxon>
        <taxon>Kitasatosporales</taxon>
        <taxon>Streptomycetaceae</taxon>
        <taxon>Streptomyces</taxon>
    </lineage>
</organism>
<keyword evidence="3" id="KW-1185">Reference proteome</keyword>
<protein>
    <submittedName>
        <fullName evidence="2">DUF3592 domain-containing protein</fullName>
    </submittedName>
</protein>
<feature type="transmembrane region" description="Helical" evidence="1">
    <location>
        <begin position="145"/>
        <end position="164"/>
    </location>
</feature>
<evidence type="ECO:0000313" key="3">
    <source>
        <dbReference type="Proteomes" id="UP000483802"/>
    </source>
</evidence>
<accession>A0A6L6X6L7</accession>
<reference evidence="2 3" key="1">
    <citation type="submission" date="2019-11" db="EMBL/GenBank/DDBJ databases">
        <title>Streptomyces typhae sp. nov., a novel endophytic actinomycete isolated from the root of cattail pollen (Typha angustifolia L.).</title>
        <authorList>
            <person name="Peng C."/>
        </authorList>
    </citation>
    <scope>NUCLEOTIDE SEQUENCE [LARGE SCALE GENOMIC DNA]</scope>
    <source>
        <strain evidence="3">p1417</strain>
    </source>
</reference>
<sequence length="284" mass="30210">MTAVGDLLELWWVVPAAWVVVGHVLSWLGLSPAQRAVWATARIVRVEQPAHGASKQPGIPVTLAFRDPSTGREFTLPNTGRHGVAVKEAWVGRELEVRYPRGRPDRFRVVFDPDEKKGRTGPHCALVPLLVGLVIHTAVARGFPWALLGFGVLLVVAAAVSPDIRLARARDALLASAVAVPARVVSVTRDVYTDGEGAEIVNHAPVITFTTREGTDVTVLCLDGIPDPRRSLGRALTLHYAPSDPAVYTPDPAADRRSNERAIGAIVLLAVAGVAGIVAGAVTL</sequence>